<name>I8VN75_9BACE</name>
<sequence length="71" mass="8080">MEEKKVKVSMELDKDVFQAFCFMMGEKLTDELWSKLTAEEIAINVDEMGEEAQQIKLAFSAFAIAMVADKK</sequence>
<evidence type="ECO:0000313" key="2">
    <source>
        <dbReference type="Proteomes" id="UP000003741"/>
    </source>
</evidence>
<gene>
    <name evidence="1" type="ORF">HMPREF1062_03980</name>
</gene>
<protein>
    <submittedName>
        <fullName evidence="1">Uncharacterized protein</fullName>
    </submittedName>
</protein>
<dbReference type="EMBL" id="AGXG01000088">
    <property type="protein sequence ID" value="EIY26787.1"/>
    <property type="molecule type" value="Genomic_DNA"/>
</dbReference>
<proteinExistence type="predicted"/>
<accession>I8VN75</accession>
<organism evidence="1 2">
    <name type="scientific">Bacteroides cellulosilyticus CL02T12C19</name>
    <dbReference type="NCBI Taxonomy" id="997874"/>
    <lineage>
        <taxon>Bacteria</taxon>
        <taxon>Pseudomonadati</taxon>
        <taxon>Bacteroidota</taxon>
        <taxon>Bacteroidia</taxon>
        <taxon>Bacteroidales</taxon>
        <taxon>Bacteroidaceae</taxon>
        <taxon>Bacteroides</taxon>
    </lineage>
</organism>
<dbReference type="PATRIC" id="fig|997874.3.peg.4081"/>
<comment type="caution">
    <text evidence="1">The sequence shown here is derived from an EMBL/GenBank/DDBJ whole genome shotgun (WGS) entry which is preliminary data.</text>
</comment>
<dbReference type="HOGENOM" id="CLU_2684498_0_0_10"/>
<dbReference type="AlphaFoldDB" id="I8VN75"/>
<dbReference type="RefSeq" id="WP_007218163.1">
    <property type="nucleotide sequence ID" value="NZ_JH724088.1"/>
</dbReference>
<reference evidence="1 2" key="1">
    <citation type="submission" date="2012-02" db="EMBL/GenBank/DDBJ databases">
        <title>The Genome Sequence of Bacteroides cellulosilyticus CL02T12C19.</title>
        <authorList>
            <consortium name="The Broad Institute Genome Sequencing Platform"/>
            <person name="Earl A."/>
            <person name="Ward D."/>
            <person name="Feldgarden M."/>
            <person name="Gevers D."/>
            <person name="Zitomersky N.L."/>
            <person name="Coyne M.J."/>
            <person name="Comstock L.E."/>
            <person name="Young S.K."/>
            <person name="Zeng Q."/>
            <person name="Gargeya S."/>
            <person name="Fitzgerald M."/>
            <person name="Haas B."/>
            <person name="Abouelleil A."/>
            <person name="Alvarado L."/>
            <person name="Arachchi H.M."/>
            <person name="Berlin A."/>
            <person name="Chapman S.B."/>
            <person name="Gearin G."/>
            <person name="Goldberg J."/>
            <person name="Griggs A."/>
            <person name="Gujja S."/>
            <person name="Hansen M."/>
            <person name="Heiman D."/>
            <person name="Howarth C."/>
            <person name="Larimer J."/>
            <person name="Lui A."/>
            <person name="MacDonald P.J.P."/>
            <person name="McCowen C."/>
            <person name="Montmayeur A."/>
            <person name="Murphy C."/>
            <person name="Neiman D."/>
            <person name="Pearson M."/>
            <person name="Priest M."/>
            <person name="Roberts A."/>
            <person name="Saif S."/>
            <person name="Shea T."/>
            <person name="Sisk P."/>
            <person name="Stolte C."/>
            <person name="Sykes S."/>
            <person name="Wortman J."/>
            <person name="Nusbaum C."/>
            <person name="Birren B."/>
        </authorList>
    </citation>
    <scope>NUCLEOTIDE SEQUENCE [LARGE SCALE GENOMIC DNA]</scope>
    <source>
        <strain evidence="1 2">CL02T12C19</strain>
    </source>
</reference>
<dbReference type="Proteomes" id="UP000003741">
    <property type="component" value="Unassembled WGS sequence"/>
</dbReference>
<evidence type="ECO:0000313" key="1">
    <source>
        <dbReference type="EMBL" id="EIY26787.1"/>
    </source>
</evidence>
<dbReference type="OrthoDB" id="1100316at2"/>
<keyword evidence="2" id="KW-1185">Reference proteome</keyword>